<dbReference type="RefSeq" id="WP_014586838.1">
    <property type="nucleotide sequence ID" value="NC_017527.1"/>
</dbReference>
<dbReference type="STRING" id="1110509.Mhar_1289"/>
<reference evidence="2 3" key="1">
    <citation type="journal article" date="2012" name="PLoS ONE">
        <title>The genome characteristics and predicted function of methyl-group oxidation pathway in the obligate aceticlastic methanogens, Methanosaeta spp.</title>
        <authorList>
            <person name="Zhu J."/>
            <person name="Zheng H."/>
            <person name="Ai G."/>
            <person name="Zhang G."/>
            <person name="Liu D."/>
            <person name="Liu X."/>
            <person name="Dong X."/>
        </authorList>
    </citation>
    <scope>NUCLEOTIDE SEQUENCE [LARGE SCALE GENOMIC DNA]</scope>
    <source>
        <strain evidence="2 3">6Ac</strain>
    </source>
</reference>
<dbReference type="SUPFAM" id="SSF52317">
    <property type="entry name" value="Class I glutamine amidotransferase-like"/>
    <property type="match status" value="1"/>
</dbReference>
<keyword evidence="2" id="KW-0315">Glutamine amidotransferase</keyword>
<proteinExistence type="predicted"/>
<dbReference type="InterPro" id="IPR029062">
    <property type="entry name" value="Class_I_gatase-like"/>
</dbReference>
<dbReference type="Gene3D" id="3.40.50.880">
    <property type="match status" value="1"/>
</dbReference>
<dbReference type="GO" id="GO:0016740">
    <property type="term" value="F:transferase activity"/>
    <property type="evidence" value="ECO:0007669"/>
    <property type="project" value="UniProtKB-KW"/>
</dbReference>
<accession>G7WNG2</accession>
<keyword evidence="2" id="KW-0808">Transferase</keyword>
<dbReference type="HOGENOM" id="CLU_1431666_0_0_2"/>
<dbReference type="InterPro" id="IPR017926">
    <property type="entry name" value="GATASE"/>
</dbReference>
<dbReference type="Proteomes" id="UP000005877">
    <property type="component" value="Chromosome"/>
</dbReference>
<evidence type="ECO:0000313" key="2">
    <source>
        <dbReference type="EMBL" id="AET64653.1"/>
    </source>
</evidence>
<dbReference type="EMBL" id="CP003117">
    <property type="protein sequence ID" value="AET64653.1"/>
    <property type="molecule type" value="Genomic_DNA"/>
</dbReference>
<gene>
    <name evidence="2" type="ordered locus">Mhar_1289</name>
</gene>
<dbReference type="Pfam" id="PF00117">
    <property type="entry name" value="GATase"/>
    <property type="match status" value="1"/>
</dbReference>
<name>G7WNG2_METH6</name>
<evidence type="ECO:0000313" key="3">
    <source>
        <dbReference type="Proteomes" id="UP000005877"/>
    </source>
</evidence>
<organism evidence="2 3">
    <name type="scientific">Methanothrix harundinacea (strain 6Ac)</name>
    <name type="common">Methanosaeta harundinacea</name>
    <dbReference type="NCBI Taxonomy" id="1110509"/>
    <lineage>
        <taxon>Archaea</taxon>
        <taxon>Methanobacteriati</taxon>
        <taxon>Methanobacteriota</taxon>
        <taxon>Stenosarchaea group</taxon>
        <taxon>Methanomicrobia</taxon>
        <taxon>Methanotrichales</taxon>
        <taxon>Methanotrichaceae</taxon>
        <taxon>Methanothrix</taxon>
    </lineage>
</organism>
<dbReference type="PROSITE" id="PS51273">
    <property type="entry name" value="GATASE_TYPE_1"/>
    <property type="match status" value="1"/>
</dbReference>
<keyword evidence="3" id="KW-1185">Reference proteome</keyword>
<dbReference type="PATRIC" id="fig|1110509.7.peg.1429"/>
<sequence>MILLVDLCFRPRSLSRREFVDPIARIVSRAGSEFEVVHFTEVTEDEILRADRIVLCGTALKDDLYLRRIDLFSWIGDLDKPVLGICAGMQVIAALFGGEVVPQPKIGLEAIDIVEETPLLGTPRRIEGYHLHNFGVTLPQGFDLVAGRPGEVEAIKHADRPVYGIIFHPEVRNRWIVERFDALPLNEIR</sequence>
<dbReference type="GeneID" id="12510458"/>
<dbReference type="OrthoDB" id="7388at2157"/>
<evidence type="ECO:0000259" key="1">
    <source>
        <dbReference type="Pfam" id="PF00117"/>
    </source>
</evidence>
<dbReference type="AlphaFoldDB" id="G7WNG2"/>
<feature type="domain" description="Glutamine amidotransferase" evidence="1">
    <location>
        <begin position="20"/>
        <end position="173"/>
    </location>
</feature>
<protein>
    <submittedName>
        <fullName evidence="2">Glutamine amidotransferase class-I</fullName>
    </submittedName>
</protein>
<dbReference type="KEGG" id="mhi:Mhar_1289"/>